<dbReference type="Proteomes" id="UP000024635">
    <property type="component" value="Unassembled WGS sequence"/>
</dbReference>
<dbReference type="Pfam" id="PF00288">
    <property type="entry name" value="GHMP_kinases_N"/>
    <property type="match status" value="1"/>
</dbReference>
<keyword evidence="2" id="KW-0547">Nucleotide-binding</keyword>
<dbReference type="PANTHER" id="PTHR10457:SF7">
    <property type="entry name" value="GALACTOKINASE-RELATED"/>
    <property type="match status" value="1"/>
</dbReference>
<protein>
    <submittedName>
        <fullName evidence="6">Uncharacterized protein</fullName>
    </submittedName>
</protein>
<dbReference type="GO" id="GO:0005524">
    <property type="term" value="F:ATP binding"/>
    <property type="evidence" value="ECO:0007669"/>
    <property type="project" value="UniProtKB-KW"/>
</dbReference>
<dbReference type="Gene3D" id="3.30.230.10">
    <property type="match status" value="1"/>
</dbReference>
<dbReference type="AlphaFoldDB" id="A0A016UYE9"/>
<dbReference type="InterPro" id="IPR000705">
    <property type="entry name" value="Galactokinase"/>
</dbReference>
<dbReference type="STRING" id="53326.A0A016UYE9"/>
<evidence type="ECO:0000259" key="5">
    <source>
        <dbReference type="Pfam" id="PF10509"/>
    </source>
</evidence>
<dbReference type="GO" id="GO:0005829">
    <property type="term" value="C:cytosol"/>
    <property type="evidence" value="ECO:0007669"/>
    <property type="project" value="TreeGrafter"/>
</dbReference>
<dbReference type="InterPro" id="IPR006204">
    <property type="entry name" value="GHMP_kinase_N_dom"/>
</dbReference>
<dbReference type="PRINTS" id="PR00473">
    <property type="entry name" value="GALCTOKINASE"/>
</dbReference>
<dbReference type="EMBL" id="JARK01001360">
    <property type="protein sequence ID" value="EYC19493.1"/>
    <property type="molecule type" value="Genomic_DNA"/>
</dbReference>
<comment type="caution">
    <text evidence="6">The sequence shown here is derived from an EMBL/GenBank/DDBJ whole genome shotgun (WGS) entry which is preliminary data.</text>
</comment>
<evidence type="ECO:0000256" key="1">
    <source>
        <dbReference type="ARBA" id="ARBA00006566"/>
    </source>
</evidence>
<feature type="domain" description="Galactokinase N-terminal" evidence="5">
    <location>
        <begin position="48"/>
        <end position="95"/>
    </location>
</feature>
<evidence type="ECO:0000256" key="3">
    <source>
        <dbReference type="ARBA" id="ARBA00022840"/>
    </source>
</evidence>
<dbReference type="GO" id="GO:0006012">
    <property type="term" value="P:galactose metabolic process"/>
    <property type="evidence" value="ECO:0007669"/>
    <property type="project" value="InterPro"/>
</dbReference>
<keyword evidence="7" id="KW-1185">Reference proteome</keyword>
<evidence type="ECO:0000259" key="4">
    <source>
        <dbReference type="Pfam" id="PF00288"/>
    </source>
</evidence>
<accession>A0A016UYE9</accession>
<comment type="similarity">
    <text evidence="1">Belongs to the GHMP kinase family. GalK subfamily.</text>
</comment>
<evidence type="ECO:0000313" key="7">
    <source>
        <dbReference type="Proteomes" id="UP000024635"/>
    </source>
</evidence>
<dbReference type="GO" id="GO:0004335">
    <property type="term" value="F:galactokinase activity"/>
    <property type="evidence" value="ECO:0007669"/>
    <property type="project" value="InterPro"/>
</dbReference>
<dbReference type="InterPro" id="IPR019539">
    <property type="entry name" value="GalKase_N"/>
</dbReference>
<organism evidence="6 7">
    <name type="scientific">Ancylostoma ceylanicum</name>
    <dbReference type="NCBI Taxonomy" id="53326"/>
    <lineage>
        <taxon>Eukaryota</taxon>
        <taxon>Metazoa</taxon>
        <taxon>Ecdysozoa</taxon>
        <taxon>Nematoda</taxon>
        <taxon>Chromadorea</taxon>
        <taxon>Rhabditida</taxon>
        <taxon>Rhabditina</taxon>
        <taxon>Rhabditomorpha</taxon>
        <taxon>Strongyloidea</taxon>
        <taxon>Ancylostomatidae</taxon>
        <taxon>Ancylostomatinae</taxon>
        <taxon>Ancylostoma</taxon>
    </lineage>
</organism>
<dbReference type="InterPro" id="IPR020568">
    <property type="entry name" value="Ribosomal_Su5_D2-typ_SF"/>
</dbReference>
<gene>
    <name evidence="6" type="primary">Acey_s0024.g892</name>
    <name evidence="6" type="ORF">Y032_0024g892</name>
</gene>
<evidence type="ECO:0000256" key="2">
    <source>
        <dbReference type="ARBA" id="ARBA00022741"/>
    </source>
</evidence>
<feature type="domain" description="GHMP kinase N-terminal" evidence="4">
    <location>
        <begin position="137"/>
        <end position="188"/>
    </location>
</feature>
<keyword evidence="3" id="KW-0067">ATP-binding</keyword>
<dbReference type="Pfam" id="PF10509">
    <property type="entry name" value="GalKase_gal_bdg"/>
    <property type="match status" value="1"/>
</dbReference>
<dbReference type="PANTHER" id="PTHR10457">
    <property type="entry name" value="MEVALONATE KINASE/GALACTOKINASE"/>
    <property type="match status" value="1"/>
</dbReference>
<sequence>MMFFPLSAVYYSEMHLFQWSPRSHLQINLMLQVYVPCRYIPEYCSVSDFENLFGHQPTVRTYCPGRLILMGEHIDHHGYCVISMTTHEGTEILAARNGRSEIRIVSKDPDEQHPAREATIPLPSSWSGTKTPEWHDYVLCGWKAIMDYLGDVQIGFDMLVHERIPKSCGAGSTTSLVVASALTTWAICTNEGFGDLTRFV</sequence>
<dbReference type="OrthoDB" id="187738at2759"/>
<dbReference type="SUPFAM" id="SSF54211">
    <property type="entry name" value="Ribosomal protein S5 domain 2-like"/>
    <property type="match status" value="1"/>
</dbReference>
<evidence type="ECO:0000313" key="6">
    <source>
        <dbReference type="EMBL" id="EYC19493.1"/>
    </source>
</evidence>
<reference evidence="7" key="1">
    <citation type="journal article" date="2015" name="Nat. Genet.">
        <title>The genome and transcriptome of the zoonotic hookworm Ancylostoma ceylanicum identify infection-specific gene families.</title>
        <authorList>
            <person name="Schwarz E.M."/>
            <person name="Hu Y."/>
            <person name="Antoshechkin I."/>
            <person name="Miller M.M."/>
            <person name="Sternberg P.W."/>
            <person name="Aroian R.V."/>
        </authorList>
    </citation>
    <scope>NUCLEOTIDE SEQUENCE</scope>
    <source>
        <strain evidence="7">HY135</strain>
    </source>
</reference>
<proteinExistence type="inferred from homology"/>
<dbReference type="PRINTS" id="PR00959">
    <property type="entry name" value="MEVGALKINASE"/>
</dbReference>
<dbReference type="InterPro" id="IPR014721">
    <property type="entry name" value="Ribsml_uS5_D2-typ_fold_subgr"/>
</dbReference>
<name>A0A016UYE9_9BILA</name>